<dbReference type="EMBL" id="JAHXZJ010002237">
    <property type="protein sequence ID" value="KAH0547415.1"/>
    <property type="molecule type" value="Genomic_DNA"/>
</dbReference>
<gene>
    <name evidence="1" type="ORF">KQX54_019220</name>
</gene>
<dbReference type="Proteomes" id="UP000826195">
    <property type="component" value="Unassembled WGS sequence"/>
</dbReference>
<keyword evidence="2" id="KW-1185">Reference proteome</keyword>
<sequence length="78" mass="9070">MDYSHGENEGVSSNGIAYTQSREHACQNLETLITRKIIREFKTLARQDNESQETKEPLEWHPHRGYFLDPHPWMIGGS</sequence>
<proteinExistence type="predicted"/>
<protein>
    <submittedName>
        <fullName evidence="1">Uncharacterized protein</fullName>
    </submittedName>
</protein>
<name>A0AAV7I9Q7_COTGL</name>
<organism evidence="1 2">
    <name type="scientific">Cotesia glomerata</name>
    <name type="common">Lepidopteran parasitic wasp</name>
    <name type="synonym">Apanteles glomeratus</name>
    <dbReference type="NCBI Taxonomy" id="32391"/>
    <lineage>
        <taxon>Eukaryota</taxon>
        <taxon>Metazoa</taxon>
        <taxon>Ecdysozoa</taxon>
        <taxon>Arthropoda</taxon>
        <taxon>Hexapoda</taxon>
        <taxon>Insecta</taxon>
        <taxon>Pterygota</taxon>
        <taxon>Neoptera</taxon>
        <taxon>Endopterygota</taxon>
        <taxon>Hymenoptera</taxon>
        <taxon>Apocrita</taxon>
        <taxon>Ichneumonoidea</taxon>
        <taxon>Braconidae</taxon>
        <taxon>Microgastrinae</taxon>
        <taxon>Cotesia</taxon>
    </lineage>
</organism>
<reference evidence="1 2" key="1">
    <citation type="journal article" date="2021" name="J. Hered.">
        <title>A chromosome-level genome assembly of the parasitoid wasp, Cotesia glomerata (Hymenoptera: Braconidae).</title>
        <authorList>
            <person name="Pinto B.J."/>
            <person name="Weis J.J."/>
            <person name="Gamble T."/>
            <person name="Ode P.J."/>
            <person name="Paul R."/>
            <person name="Zaspel J.M."/>
        </authorList>
    </citation>
    <scope>NUCLEOTIDE SEQUENCE [LARGE SCALE GENOMIC DNA]</scope>
    <source>
        <strain evidence="1">CgM1</strain>
    </source>
</reference>
<dbReference type="AlphaFoldDB" id="A0AAV7I9Q7"/>
<comment type="caution">
    <text evidence="1">The sequence shown here is derived from an EMBL/GenBank/DDBJ whole genome shotgun (WGS) entry which is preliminary data.</text>
</comment>
<evidence type="ECO:0000313" key="1">
    <source>
        <dbReference type="EMBL" id="KAH0547415.1"/>
    </source>
</evidence>
<accession>A0AAV7I9Q7</accession>
<evidence type="ECO:0000313" key="2">
    <source>
        <dbReference type="Proteomes" id="UP000826195"/>
    </source>
</evidence>